<dbReference type="PANTHER" id="PTHR34822:SF1">
    <property type="entry name" value="GRPB FAMILY PROTEIN"/>
    <property type="match status" value="1"/>
</dbReference>
<protein>
    <recommendedName>
        <fullName evidence="3">GrpB family protein</fullName>
    </recommendedName>
</protein>
<dbReference type="AlphaFoldDB" id="A0ABC9R368"/>
<reference evidence="1 2" key="1">
    <citation type="submission" date="2012-04" db="EMBL/GenBank/DDBJ databases">
        <title>The Genome Sequence of Bacillus cereus VD078.</title>
        <authorList>
            <consortium name="The Broad Institute Genome Sequencing Platform"/>
            <consortium name="The Broad Institute Genome Sequencing Center for Infectious Disease"/>
            <person name="Feldgarden M."/>
            <person name="Van der Auwera G.A."/>
            <person name="Mahillon J."/>
            <person name="Duprez V."/>
            <person name="Timmery S."/>
            <person name="Mattelet C."/>
            <person name="Dierick K."/>
            <person name="Sun M."/>
            <person name="Yu Z."/>
            <person name="Zhu L."/>
            <person name="Hu X."/>
            <person name="Shank E.B."/>
            <person name="Swiecicka I."/>
            <person name="Hansen B.M."/>
            <person name="Andrup L."/>
            <person name="Young S.K."/>
            <person name="Zeng Q."/>
            <person name="Gargeya S."/>
            <person name="Fitzgerald M."/>
            <person name="Haas B."/>
            <person name="Abouelleil A."/>
            <person name="Alvarado L."/>
            <person name="Arachchi H.M."/>
            <person name="Berlin A."/>
            <person name="Chapman S.B."/>
            <person name="Goldberg J."/>
            <person name="Griggs A."/>
            <person name="Gujja S."/>
            <person name="Hansen M."/>
            <person name="Howarth C."/>
            <person name="Imamovic A."/>
            <person name="Larimer J."/>
            <person name="McCowen C."/>
            <person name="Montmayeur A."/>
            <person name="Murphy C."/>
            <person name="Neiman D."/>
            <person name="Pearson M."/>
            <person name="Priest M."/>
            <person name="Roberts A."/>
            <person name="Saif S."/>
            <person name="Shea T."/>
            <person name="Sisk P."/>
            <person name="Sykes S."/>
            <person name="Wortman J."/>
            <person name="Nusbaum C."/>
            <person name="Birren B."/>
        </authorList>
    </citation>
    <scope>NUCLEOTIDE SEQUENCE [LARGE SCALE GENOMIC DNA]</scope>
    <source>
        <strain evidence="1 2">VD078</strain>
    </source>
</reference>
<dbReference type="EMBL" id="AHEV01000013">
    <property type="protein sequence ID" value="EJR41164.1"/>
    <property type="molecule type" value="Genomic_DNA"/>
</dbReference>
<evidence type="ECO:0000313" key="2">
    <source>
        <dbReference type="Proteomes" id="UP000006976"/>
    </source>
</evidence>
<gene>
    <name evidence="1" type="ORF">III_02801</name>
</gene>
<organism evidence="1 2">
    <name type="scientific">Bacillus mycoides</name>
    <dbReference type="NCBI Taxonomy" id="1405"/>
    <lineage>
        <taxon>Bacteria</taxon>
        <taxon>Bacillati</taxon>
        <taxon>Bacillota</taxon>
        <taxon>Bacilli</taxon>
        <taxon>Bacillales</taxon>
        <taxon>Bacillaceae</taxon>
        <taxon>Bacillus</taxon>
        <taxon>Bacillus cereus group</taxon>
    </lineage>
</organism>
<sequence length="77" mass="9090">MDGKIIIKPYQQYWHTEFLNEKNKIVPLLHEEIIAIEHIGSTAVEGLGAKPLIDMDDRRNKFTNYRKLEGSPRRNWL</sequence>
<evidence type="ECO:0000313" key="1">
    <source>
        <dbReference type="EMBL" id="EJR41164.1"/>
    </source>
</evidence>
<dbReference type="SUPFAM" id="SSF81301">
    <property type="entry name" value="Nucleotidyltransferase"/>
    <property type="match status" value="1"/>
</dbReference>
<accession>A0ABC9R368</accession>
<dbReference type="Proteomes" id="UP000006976">
    <property type="component" value="Unassembled WGS sequence"/>
</dbReference>
<dbReference type="InterPro" id="IPR007344">
    <property type="entry name" value="GrpB/CoaE"/>
</dbReference>
<dbReference type="Gene3D" id="3.30.460.10">
    <property type="entry name" value="Beta Polymerase, domain 2"/>
    <property type="match status" value="1"/>
</dbReference>
<proteinExistence type="predicted"/>
<evidence type="ECO:0008006" key="3">
    <source>
        <dbReference type="Google" id="ProtNLM"/>
    </source>
</evidence>
<dbReference type="PANTHER" id="PTHR34822">
    <property type="entry name" value="GRPB DOMAIN PROTEIN (AFU_ORTHOLOGUE AFUA_1G01530)"/>
    <property type="match status" value="1"/>
</dbReference>
<dbReference type="InterPro" id="IPR043519">
    <property type="entry name" value="NT_sf"/>
</dbReference>
<comment type="caution">
    <text evidence="1">The sequence shown here is derived from an EMBL/GenBank/DDBJ whole genome shotgun (WGS) entry which is preliminary data.</text>
</comment>
<dbReference type="Pfam" id="PF04229">
    <property type="entry name" value="GrpB"/>
    <property type="match status" value="1"/>
</dbReference>
<name>A0ABC9R368_BACMY</name>